<dbReference type="SUPFAM" id="SSF51695">
    <property type="entry name" value="PLC-like phosphodiesterases"/>
    <property type="match status" value="1"/>
</dbReference>
<dbReference type="SMART" id="SM00239">
    <property type="entry name" value="C2"/>
    <property type="match status" value="1"/>
</dbReference>
<dbReference type="InterPro" id="IPR001711">
    <property type="entry name" value="PLipase_C_Pinositol-sp_Y"/>
</dbReference>
<feature type="coiled-coil region" evidence="7">
    <location>
        <begin position="568"/>
        <end position="614"/>
    </location>
</feature>
<dbReference type="SUPFAM" id="SSF69989">
    <property type="entry name" value="C-terminal domain of PLC-beta"/>
    <property type="match status" value="1"/>
</dbReference>
<evidence type="ECO:0000259" key="9">
    <source>
        <dbReference type="PROSITE" id="PS50004"/>
    </source>
</evidence>
<dbReference type="EMBL" id="CAXITT010000022">
    <property type="protein sequence ID" value="CAL1527810.1"/>
    <property type="molecule type" value="Genomic_DNA"/>
</dbReference>
<feature type="domain" description="C2" evidence="9">
    <location>
        <begin position="211"/>
        <end position="336"/>
    </location>
</feature>
<organism evidence="11 12">
    <name type="scientific">Lymnaea stagnalis</name>
    <name type="common">Great pond snail</name>
    <name type="synonym">Helix stagnalis</name>
    <dbReference type="NCBI Taxonomy" id="6523"/>
    <lineage>
        <taxon>Eukaryota</taxon>
        <taxon>Metazoa</taxon>
        <taxon>Spiralia</taxon>
        <taxon>Lophotrochozoa</taxon>
        <taxon>Mollusca</taxon>
        <taxon>Gastropoda</taxon>
        <taxon>Heterobranchia</taxon>
        <taxon>Euthyneura</taxon>
        <taxon>Panpulmonata</taxon>
        <taxon>Hygrophila</taxon>
        <taxon>Lymnaeoidea</taxon>
        <taxon>Lymnaeidae</taxon>
        <taxon>Lymnaea</taxon>
    </lineage>
</organism>
<dbReference type="Gene3D" id="3.20.20.190">
    <property type="entry name" value="Phosphatidylinositol (PI) phosphodiesterase"/>
    <property type="match status" value="1"/>
</dbReference>
<dbReference type="EC" id="3.1.4.11" evidence="1 6"/>
<evidence type="ECO:0000256" key="1">
    <source>
        <dbReference type="ARBA" id="ARBA00012368"/>
    </source>
</evidence>
<dbReference type="FunFam" id="2.60.40.150:FF:000008">
    <property type="entry name" value="1-phosphatidylinositol 4,5-bisphosphate phosphodiesterase"/>
    <property type="match status" value="1"/>
</dbReference>
<dbReference type="GO" id="GO:0048015">
    <property type="term" value="P:phosphatidylinositol-mediated signaling"/>
    <property type="evidence" value="ECO:0007669"/>
    <property type="project" value="TreeGrafter"/>
</dbReference>
<evidence type="ECO:0000256" key="2">
    <source>
        <dbReference type="ARBA" id="ARBA00022801"/>
    </source>
</evidence>
<dbReference type="PANTHER" id="PTHR10336">
    <property type="entry name" value="PHOSPHOINOSITIDE-SPECIFIC PHOSPHOLIPASE C FAMILY PROTEIN"/>
    <property type="match status" value="1"/>
</dbReference>
<feature type="non-terminal residue" evidence="11">
    <location>
        <position position="1"/>
    </location>
</feature>
<dbReference type="CDD" id="cd00275">
    <property type="entry name" value="C2_PLC_like"/>
    <property type="match status" value="1"/>
</dbReference>
<evidence type="ECO:0000256" key="4">
    <source>
        <dbReference type="ARBA" id="ARBA00023098"/>
    </source>
</evidence>
<keyword evidence="3 6" id="KW-0442">Lipid degradation</keyword>
<evidence type="ECO:0000256" key="8">
    <source>
        <dbReference type="SAM" id="MobiDB-lite"/>
    </source>
</evidence>
<evidence type="ECO:0000256" key="7">
    <source>
        <dbReference type="SAM" id="Coils"/>
    </source>
</evidence>
<sequence length="683" mass="78517">DLVPTTKNTDTEAHPELAKTNTGSIDSDSEIKKTSVKIPLSKKPKEEVGPKEELDDLLKTDSLDTALTADEEALLMSSYHYTGATTNIHPYLSAMVNYAQPVKFQGFDVAEEANLHFHMSSFSENTMYQMIKHRCIDIVDYNKRQMSRIYPRGGRVDSSNFLPQIFWNAGCQMVALNFQTADINMQLNQGKFEYNSNCGYLLKPDFMRRPDRTFDPFSESPVDGVIAAHCSVEVISGQFLSDKKVGTYVEVDMYGLPTDTIRREFRTRVVPNNGLNPIYNEEPFVFRKVVLPELAVLRIAVFEDTGKLIGQRILPLDGLQAGYRHISLRTEGNFPLSLPTVFCRIILKTYVPVEFGDFVDALSAPIQAMSQAEKREKAMKDMGIDEKDISDVPVVSRHAKMNKVFILPQNGQMSNSPNNMSQPSSNSGTGKKDERKVPEEMIFEAITREKLMSEKVYFKLLRKQPKDLEMLKRRHQKERSMMQRAHCTVVDKLVASHDKEKSATEKSMEKKLKKNKDSSTDLKSQSEGRVLNLVSDHKLKVKELVVLQTKEWSEMVVRQMTEEHELWREHIVQQNETLAKLLEDAQREQMAELEAKQERENKELKANQAKHSMESTKTVLNDKSIKNKAERDRRIRELNENNTKKFIEERKRFAVKHSRQVEALKKVHHEQTEKMIAENQRVR</sequence>
<evidence type="ECO:0000313" key="12">
    <source>
        <dbReference type="Proteomes" id="UP001497497"/>
    </source>
</evidence>
<dbReference type="InterPro" id="IPR035892">
    <property type="entry name" value="C2_domain_sf"/>
</dbReference>
<dbReference type="InterPro" id="IPR017946">
    <property type="entry name" value="PLC-like_Pdiesterase_TIM-brl"/>
</dbReference>
<dbReference type="AlphaFoldDB" id="A0AAV2H2E7"/>
<dbReference type="InterPro" id="IPR000008">
    <property type="entry name" value="C2_dom"/>
</dbReference>
<reference evidence="11 12" key="1">
    <citation type="submission" date="2024-04" db="EMBL/GenBank/DDBJ databases">
        <authorList>
            <consortium name="Genoscope - CEA"/>
            <person name="William W."/>
        </authorList>
    </citation>
    <scope>NUCLEOTIDE SEQUENCE [LARGE SCALE GENOMIC DNA]</scope>
</reference>
<evidence type="ECO:0000259" key="10">
    <source>
        <dbReference type="PROSITE" id="PS50008"/>
    </source>
</evidence>
<dbReference type="PROSITE" id="PS50008">
    <property type="entry name" value="PIPLC_Y_DOMAIN"/>
    <property type="match status" value="1"/>
</dbReference>
<dbReference type="Gene3D" id="1.20.1230.10">
    <property type="entry name" value="Phospholipase C beta, distal C-terminal domain"/>
    <property type="match status" value="1"/>
</dbReference>
<dbReference type="PANTHER" id="PTHR10336:SF36">
    <property type="entry name" value="1-PHOSPHATIDYLINOSITOL 4,5-BISPHOSPHATE PHOSPHODIESTERASE BETA-4"/>
    <property type="match status" value="1"/>
</dbReference>
<dbReference type="PRINTS" id="PR00390">
    <property type="entry name" value="PHPHLIPASEC"/>
</dbReference>
<keyword evidence="2 6" id="KW-0378">Hydrolase</keyword>
<feature type="compositionally biased region" description="Low complexity" evidence="8">
    <location>
        <begin position="408"/>
        <end position="428"/>
    </location>
</feature>
<proteinExistence type="predicted"/>
<keyword evidence="7" id="KW-0175">Coiled coil</keyword>
<keyword evidence="12" id="KW-1185">Reference proteome</keyword>
<dbReference type="SMART" id="SM00149">
    <property type="entry name" value="PLCYc"/>
    <property type="match status" value="1"/>
</dbReference>
<evidence type="ECO:0000256" key="6">
    <source>
        <dbReference type="RuleBase" id="RU361133"/>
    </source>
</evidence>
<evidence type="ECO:0000313" key="11">
    <source>
        <dbReference type="EMBL" id="CAL1527810.1"/>
    </source>
</evidence>
<keyword evidence="4 6" id="KW-0443">Lipid metabolism</keyword>
<gene>
    <name evidence="11" type="ORF">GSLYS_00001980001</name>
</gene>
<dbReference type="PROSITE" id="PS50004">
    <property type="entry name" value="C2"/>
    <property type="match status" value="1"/>
</dbReference>
<comment type="caution">
    <text evidence="11">The sequence shown here is derived from an EMBL/GenBank/DDBJ whole genome shotgun (WGS) entry which is preliminary data.</text>
</comment>
<dbReference type="InterPro" id="IPR042531">
    <property type="entry name" value="PLC-beta_C_sf"/>
</dbReference>
<feature type="region of interest" description="Disordered" evidence="8">
    <location>
        <begin position="1"/>
        <end position="53"/>
    </location>
</feature>
<accession>A0AAV2H2E7</accession>
<dbReference type="SUPFAM" id="SSF49562">
    <property type="entry name" value="C2 domain (Calcium/lipid-binding domain, CaLB)"/>
    <property type="match status" value="1"/>
</dbReference>
<protein>
    <recommendedName>
        <fullName evidence="1 6">Phosphoinositide phospholipase C</fullName>
        <ecNumber evidence="1 6">3.1.4.11</ecNumber>
    </recommendedName>
</protein>
<keyword evidence="5" id="KW-0807">Transducer</keyword>
<dbReference type="Pfam" id="PF00387">
    <property type="entry name" value="PI-PLC-Y"/>
    <property type="match status" value="1"/>
</dbReference>
<dbReference type="GO" id="GO:0046488">
    <property type="term" value="P:phosphatidylinositol metabolic process"/>
    <property type="evidence" value="ECO:0007669"/>
    <property type="project" value="TreeGrafter"/>
</dbReference>
<evidence type="ECO:0000256" key="5">
    <source>
        <dbReference type="ARBA" id="ARBA00023224"/>
    </source>
</evidence>
<feature type="region of interest" description="Disordered" evidence="8">
    <location>
        <begin position="408"/>
        <end position="437"/>
    </location>
</feature>
<dbReference type="Proteomes" id="UP001497497">
    <property type="component" value="Unassembled WGS sequence"/>
</dbReference>
<feature type="compositionally biased region" description="Basic and acidic residues" evidence="8">
    <location>
        <begin position="43"/>
        <end position="53"/>
    </location>
</feature>
<feature type="non-terminal residue" evidence="11">
    <location>
        <position position="683"/>
    </location>
</feature>
<dbReference type="GO" id="GO:0016042">
    <property type="term" value="P:lipid catabolic process"/>
    <property type="evidence" value="ECO:0007669"/>
    <property type="project" value="UniProtKB-KW"/>
</dbReference>
<feature type="domain" description="PI-PLC Y-box" evidence="10">
    <location>
        <begin position="92"/>
        <end position="208"/>
    </location>
</feature>
<dbReference type="Gene3D" id="2.60.40.150">
    <property type="entry name" value="C2 domain"/>
    <property type="match status" value="1"/>
</dbReference>
<feature type="region of interest" description="Disordered" evidence="8">
    <location>
        <begin position="494"/>
        <end position="526"/>
    </location>
</feature>
<evidence type="ECO:0000256" key="3">
    <source>
        <dbReference type="ARBA" id="ARBA00022963"/>
    </source>
</evidence>
<dbReference type="GO" id="GO:0004435">
    <property type="term" value="F:phosphatidylinositol-4,5-bisphosphate phospholipase C activity"/>
    <property type="evidence" value="ECO:0007669"/>
    <property type="project" value="UniProtKB-EC"/>
</dbReference>
<name>A0AAV2H2E7_LYMST</name>
<comment type="catalytic activity">
    <reaction evidence="6">
        <text>a 1,2-diacyl-sn-glycero-3-phospho-(1D-myo-inositol-4,5-bisphosphate) + H2O = 1D-myo-inositol 1,4,5-trisphosphate + a 1,2-diacyl-sn-glycerol + H(+)</text>
        <dbReference type="Rhea" id="RHEA:33179"/>
        <dbReference type="ChEBI" id="CHEBI:15377"/>
        <dbReference type="ChEBI" id="CHEBI:15378"/>
        <dbReference type="ChEBI" id="CHEBI:17815"/>
        <dbReference type="ChEBI" id="CHEBI:58456"/>
        <dbReference type="ChEBI" id="CHEBI:203600"/>
        <dbReference type="EC" id="3.1.4.11"/>
    </reaction>
</comment>
<dbReference type="Pfam" id="PF00168">
    <property type="entry name" value="C2"/>
    <property type="match status" value="1"/>
</dbReference>
<dbReference type="InterPro" id="IPR001192">
    <property type="entry name" value="PI-PLC_fam"/>
</dbReference>
<dbReference type="GO" id="GO:0051209">
    <property type="term" value="P:release of sequestered calcium ion into cytosol"/>
    <property type="evidence" value="ECO:0007669"/>
    <property type="project" value="TreeGrafter"/>
</dbReference>